<gene>
    <name evidence="3" type="ORF">GZH47_17310</name>
</gene>
<dbReference type="RefSeq" id="WP_162641995.1">
    <property type="nucleotide sequence ID" value="NZ_CP048286.1"/>
</dbReference>
<dbReference type="Gene3D" id="3.50.50.60">
    <property type="entry name" value="FAD/NAD(P)-binding domain"/>
    <property type="match status" value="1"/>
</dbReference>
<dbReference type="PANTHER" id="PTHR43734">
    <property type="entry name" value="PHYTOENE DESATURASE"/>
    <property type="match status" value="1"/>
</dbReference>
<dbReference type="PANTHER" id="PTHR43734:SF1">
    <property type="entry name" value="PHYTOENE DESATURASE"/>
    <property type="match status" value="1"/>
</dbReference>
<accession>A0A6C0P1M9</accession>
<dbReference type="SUPFAM" id="SSF51905">
    <property type="entry name" value="FAD/NAD(P)-binding domain"/>
    <property type="match status" value="1"/>
</dbReference>
<evidence type="ECO:0000313" key="4">
    <source>
        <dbReference type="Proteomes" id="UP000479114"/>
    </source>
</evidence>
<dbReference type="GO" id="GO:0016491">
    <property type="term" value="F:oxidoreductase activity"/>
    <property type="evidence" value="ECO:0007669"/>
    <property type="project" value="InterPro"/>
</dbReference>
<organism evidence="3 4">
    <name type="scientific">Paenibacillus rhizovicinus</name>
    <dbReference type="NCBI Taxonomy" id="2704463"/>
    <lineage>
        <taxon>Bacteria</taxon>
        <taxon>Bacillati</taxon>
        <taxon>Bacillota</taxon>
        <taxon>Bacilli</taxon>
        <taxon>Bacillales</taxon>
        <taxon>Paenibacillaceae</taxon>
        <taxon>Paenibacillus</taxon>
    </lineage>
</organism>
<comment type="similarity">
    <text evidence="1">Belongs to the carotenoid/retinoid oxidoreductase family. CrtN subfamily.</text>
</comment>
<sequence length="436" mass="46371">MKHAGTVVIGGGLAGLLAAIETAKAGRPVVLLEKSSHTGGRGISVLKNGARLNLGGHALYRGGAAFAALRQLGIKLEGRAPSTSGEVIWKNGLAPLPADPLRLLTSKLLRFPGKIELGRLLTGLGKINFAALGDTTLREWAEREVRDPMVRHLFYSLCRTATYSRDIDFQLAGAVLQQVQLSLKEGVLYLDGGWQSIIDQLHALAVRSGVAIRTSAGVTGIAHEGGAVQGVLLGSGELLPADSVISTLPPADNFRLVEGAEHTALLRWKEDARPVTAACLDLALNRLPVENRQFVMGLDQPLFFSNHSRAAKLSDNGTVVTHLIKYNAPGEQDPRGDEALLARTMDMLHPGWQQETAAKQFLPSITVVHDQPHIGRRDRKPGPAVPEIRGLYVAGDWACHGEMLADAAAASAGRAAAQLLKDAKAGLGREPELIGS</sequence>
<reference evidence="3 4" key="1">
    <citation type="submission" date="2020-02" db="EMBL/GenBank/DDBJ databases">
        <title>Paenibacillus sp. nov., isolated from rhizosphere soil of tomato.</title>
        <authorList>
            <person name="Weon H.-Y."/>
            <person name="Lee S.A."/>
        </authorList>
    </citation>
    <scope>NUCLEOTIDE SEQUENCE [LARGE SCALE GENOMIC DNA]</scope>
    <source>
        <strain evidence="3 4">14171R-81</strain>
    </source>
</reference>
<evidence type="ECO:0000313" key="3">
    <source>
        <dbReference type="EMBL" id="QHW32394.1"/>
    </source>
</evidence>
<name>A0A6C0P1M9_9BACL</name>
<feature type="domain" description="Amine oxidase" evidence="2">
    <location>
        <begin position="13"/>
        <end position="420"/>
    </location>
</feature>
<dbReference type="EMBL" id="CP048286">
    <property type="protein sequence ID" value="QHW32394.1"/>
    <property type="molecule type" value="Genomic_DNA"/>
</dbReference>
<dbReference type="KEGG" id="prz:GZH47_17310"/>
<evidence type="ECO:0000259" key="2">
    <source>
        <dbReference type="Pfam" id="PF01593"/>
    </source>
</evidence>
<keyword evidence="4" id="KW-1185">Reference proteome</keyword>
<evidence type="ECO:0000256" key="1">
    <source>
        <dbReference type="ARBA" id="ARBA00038322"/>
    </source>
</evidence>
<proteinExistence type="inferred from homology"/>
<dbReference type="Pfam" id="PF01593">
    <property type="entry name" value="Amino_oxidase"/>
    <property type="match status" value="1"/>
</dbReference>
<dbReference type="InterPro" id="IPR036188">
    <property type="entry name" value="FAD/NAD-bd_sf"/>
</dbReference>
<dbReference type="InterPro" id="IPR002937">
    <property type="entry name" value="Amino_oxidase"/>
</dbReference>
<dbReference type="AlphaFoldDB" id="A0A6C0P1M9"/>
<dbReference type="Gene3D" id="3.90.660.50">
    <property type="match status" value="1"/>
</dbReference>
<protein>
    <submittedName>
        <fullName evidence="3">FAD-dependent oxidoreductase</fullName>
    </submittedName>
</protein>
<dbReference type="Proteomes" id="UP000479114">
    <property type="component" value="Chromosome"/>
</dbReference>